<keyword evidence="2 6" id="KW-0560">Oxidoreductase</keyword>
<dbReference type="OrthoDB" id="9803297at2"/>
<feature type="domain" description="Glutamate/phenylalanine/leucine/valine/L-tryptophan dehydrogenase C-terminal" evidence="7">
    <location>
        <begin position="143"/>
        <end position="349"/>
    </location>
</feature>
<dbReference type="InterPro" id="IPR046346">
    <property type="entry name" value="Aminoacid_DH-like_N_sf"/>
</dbReference>
<dbReference type="GO" id="GO:0016639">
    <property type="term" value="F:oxidoreductase activity, acting on the CH-NH2 group of donors, NAD or NADP as acceptor"/>
    <property type="evidence" value="ECO:0007669"/>
    <property type="project" value="InterPro"/>
</dbReference>
<dbReference type="PIRSF" id="PIRSF000188">
    <property type="entry name" value="Phe_leu_dh"/>
    <property type="match status" value="1"/>
</dbReference>
<evidence type="ECO:0000313" key="9">
    <source>
        <dbReference type="Proteomes" id="UP000284395"/>
    </source>
</evidence>
<evidence type="ECO:0000256" key="3">
    <source>
        <dbReference type="ARBA" id="ARBA00023027"/>
    </source>
</evidence>
<dbReference type="AlphaFoldDB" id="A0A420EF70"/>
<dbReference type="InterPro" id="IPR006095">
    <property type="entry name" value="Glu/Leu/Phe/Val/Trp_DH"/>
</dbReference>
<dbReference type="Pfam" id="PF02812">
    <property type="entry name" value="ELFV_dehydrog_N"/>
    <property type="match status" value="1"/>
</dbReference>
<reference evidence="8 9" key="1">
    <citation type="submission" date="2018-09" db="EMBL/GenBank/DDBJ databases">
        <title>Altererythrobacter spongiae sp. nov., isolated from a marine sponge.</title>
        <authorList>
            <person name="Zhuang L."/>
            <person name="Luo L."/>
        </authorList>
    </citation>
    <scope>NUCLEOTIDE SEQUENCE [LARGE SCALE GENOMIC DNA]</scope>
    <source>
        <strain evidence="8 9">HN-Y73</strain>
    </source>
</reference>
<protein>
    <submittedName>
        <fullName evidence="8">Glu/Leu/Phe/Val dehydrogenase</fullName>
    </submittedName>
</protein>
<gene>
    <name evidence="8" type="ORF">D6851_12840</name>
</gene>
<dbReference type="EMBL" id="RAPF01000006">
    <property type="protein sequence ID" value="RKF19332.1"/>
    <property type="molecule type" value="Genomic_DNA"/>
</dbReference>
<dbReference type="SUPFAM" id="SSF53223">
    <property type="entry name" value="Aminoacid dehydrogenase-like, N-terminal domain"/>
    <property type="match status" value="1"/>
</dbReference>
<dbReference type="InterPro" id="IPR036291">
    <property type="entry name" value="NAD(P)-bd_dom_sf"/>
</dbReference>
<comment type="similarity">
    <text evidence="1 6">Belongs to the Glu/Leu/Phe/Val dehydrogenases family.</text>
</comment>
<dbReference type="Proteomes" id="UP000284395">
    <property type="component" value="Unassembled WGS sequence"/>
</dbReference>
<dbReference type="SMART" id="SM00839">
    <property type="entry name" value="ELFV_dehydrog"/>
    <property type="match status" value="1"/>
</dbReference>
<dbReference type="GO" id="GO:0006520">
    <property type="term" value="P:amino acid metabolic process"/>
    <property type="evidence" value="ECO:0007669"/>
    <property type="project" value="InterPro"/>
</dbReference>
<dbReference type="Pfam" id="PF00208">
    <property type="entry name" value="ELFV_dehydrog"/>
    <property type="match status" value="1"/>
</dbReference>
<dbReference type="PANTHER" id="PTHR42722:SF1">
    <property type="entry name" value="VALINE DEHYDROGENASE"/>
    <property type="match status" value="1"/>
</dbReference>
<comment type="caution">
    <text evidence="8">The sequence shown here is derived from an EMBL/GenBank/DDBJ whole genome shotgun (WGS) entry which is preliminary data.</text>
</comment>
<proteinExistence type="inferred from homology"/>
<dbReference type="RefSeq" id="WP_120325387.1">
    <property type="nucleotide sequence ID" value="NZ_RAPF01000006.1"/>
</dbReference>
<evidence type="ECO:0000259" key="7">
    <source>
        <dbReference type="SMART" id="SM00839"/>
    </source>
</evidence>
<dbReference type="InterPro" id="IPR016211">
    <property type="entry name" value="Glu/Phe/Leu/Val/Trp_DH_bac/arc"/>
</dbReference>
<feature type="active site" description="Proton donor/acceptor" evidence="4">
    <location>
        <position position="78"/>
    </location>
</feature>
<organism evidence="8 9">
    <name type="scientific">Altericroceibacterium spongiae</name>
    <dbReference type="NCBI Taxonomy" id="2320269"/>
    <lineage>
        <taxon>Bacteria</taxon>
        <taxon>Pseudomonadati</taxon>
        <taxon>Pseudomonadota</taxon>
        <taxon>Alphaproteobacteria</taxon>
        <taxon>Sphingomonadales</taxon>
        <taxon>Erythrobacteraceae</taxon>
        <taxon>Altericroceibacterium</taxon>
    </lineage>
</organism>
<evidence type="ECO:0000256" key="5">
    <source>
        <dbReference type="PIRSR" id="PIRSR000188-2"/>
    </source>
</evidence>
<dbReference type="InterPro" id="IPR006097">
    <property type="entry name" value="Glu/Leu/Phe/Val/Trp_DH_dimer"/>
</dbReference>
<dbReference type="SUPFAM" id="SSF51735">
    <property type="entry name" value="NAD(P)-binding Rossmann-fold domains"/>
    <property type="match status" value="1"/>
</dbReference>
<dbReference type="Gene3D" id="3.40.50.720">
    <property type="entry name" value="NAD(P)-binding Rossmann-like Domain"/>
    <property type="match status" value="1"/>
</dbReference>
<keyword evidence="9" id="KW-1185">Reference proteome</keyword>
<evidence type="ECO:0000313" key="8">
    <source>
        <dbReference type="EMBL" id="RKF19332.1"/>
    </source>
</evidence>
<name>A0A420EF70_9SPHN</name>
<dbReference type="Gene3D" id="3.40.50.10860">
    <property type="entry name" value="Leucine Dehydrogenase, chain A, domain 1"/>
    <property type="match status" value="1"/>
</dbReference>
<evidence type="ECO:0000256" key="6">
    <source>
        <dbReference type="RuleBase" id="RU004417"/>
    </source>
</evidence>
<dbReference type="GO" id="GO:0000166">
    <property type="term" value="F:nucleotide binding"/>
    <property type="evidence" value="ECO:0007669"/>
    <property type="project" value="UniProtKB-KW"/>
</dbReference>
<dbReference type="InterPro" id="IPR006096">
    <property type="entry name" value="Glu/Leu/Phe/Val/Trp_DH_C"/>
</dbReference>
<feature type="binding site" evidence="5">
    <location>
        <begin position="178"/>
        <end position="183"/>
    </location>
    <ligand>
        <name>NAD(+)</name>
        <dbReference type="ChEBI" id="CHEBI:57540"/>
    </ligand>
</feature>
<keyword evidence="3 5" id="KW-0520">NAD</keyword>
<dbReference type="PRINTS" id="PR00082">
    <property type="entry name" value="GLFDHDRGNASE"/>
</dbReference>
<keyword evidence="5" id="KW-0547">Nucleotide-binding</keyword>
<dbReference type="PANTHER" id="PTHR42722">
    <property type="entry name" value="LEUCINE DEHYDROGENASE"/>
    <property type="match status" value="1"/>
</dbReference>
<evidence type="ECO:0000256" key="4">
    <source>
        <dbReference type="PIRSR" id="PIRSR000188-1"/>
    </source>
</evidence>
<evidence type="ECO:0000256" key="2">
    <source>
        <dbReference type="ARBA" id="ARBA00023002"/>
    </source>
</evidence>
<accession>A0A420EF70</accession>
<sequence length="356" mass="37599">MNNTLYSPELERLVRLEDSKSGLSGYIAIHSSVAGPAAGGCRFLSYACDEDARRDAARLAEGMSYKNVMAGLPLGGGKAVIRLPDRPFDREQLFRAFGQAVERLGGAYVTAEDVGTSVEDMDVVAKTTRHVAGLSPRNGKPGGDPSLWTALGVKTAMESAAQLRFGKNLSELTVAVQGLGHVGFELCRLLYEAGAKLIVAEPRADLAARAAVAFDAQIANCRSILDAKADIFAPCALGGVLTRDTALHMRARLVCGAANNQLASPEVGTLLAERGILYAPDYVVNAGGIVNVAAEYLGWSTQDVRDKVETTGERLLDVLHLAEKAAIPTNRAADSLAREALLTARSAPHTELAVTA</sequence>
<dbReference type="CDD" id="cd01075">
    <property type="entry name" value="NAD_bind_Leu_Phe_Val_DH"/>
    <property type="match status" value="1"/>
</dbReference>
<evidence type="ECO:0000256" key="1">
    <source>
        <dbReference type="ARBA" id="ARBA00006382"/>
    </source>
</evidence>